<evidence type="ECO:0000256" key="2">
    <source>
        <dbReference type="ARBA" id="ARBA00022741"/>
    </source>
</evidence>
<dbReference type="Pfam" id="PF01225">
    <property type="entry name" value="Mur_ligase"/>
    <property type="match status" value="1"/>
</dbReference>
<comment type="caution">
    <text evidence="5">The sequence shown here is derived from an EMBL/GenBank/DDBJ whole genome shotgun (WGS) entry which is preliminary data.</text>
</comment>
<protein>
    <recommendedName>
        <fullName evidence="4">Mur ligase N-terminal catalytic domain-containing protein</fullName>
    </recommendedName>
</protein>
<feature type="domain" description="Mur ligase N-terminal catalytic" evidence="4">
    <location>
        <begin position="29"/>
        <end position="104"/>
    </location>
</feature>
<organism evidence="5">
    <name type="scientific">marine sediment metagenome</name>
    <dbReference type="NCBI Taxonomy" id="412755"/>
    <lineage>
        <taxon>unclassified sequences</taxon>
        <taxon>metagenomes</taxon>
        <taxon>ecological metagenomes</taxon>
    </lineage>
</organism>
<dbReference type="SUPFAM" id="SSF53623">
    <property type="entry name" value="MurD-like peptide ligases, catalytic domain"/>
    <property type="match status" value="1"/>
</dbReference>
<dbReference type="InterPro" id="IPR000713">
    <property type="entry name" value="Mur_ligase_N"/>
</dbReference>
<sequence length="145" mass="15464">MIAMTLREIAHAMGTEVHRDLAGTRAFRVTTDSREAGPGDVFFAIRGDRFDGHRFVGEALKRGAVAGVCGRSHKGEIGLEGPSARHCLWVDDTVVALGALASHYRRAVLPVWSIVIAVTGSNGKTTTKRMIDHVLSVALTGTSSP</sequence>
<keyword evidence="2" id="KW-0547">Nucleotide-binding</keyword>
<reference evidence="5" key="1">
    <citation type="journal article" date="2014" name="Front. Microbiol.">
        <title>High frequency of phylogenetically diverse reductive dehalogenase-homologous genes in deep subseafloor sedimentary metagenomes.</title>
        <authorList>
            <person name="Kawai M."/>
            <person name="Futagami T."/>
            <person name="Toyoda A."/>
            <person name="Takaki Y."/>
            <person name="Nishi S."/>
            <person name="Hori S."/>
            <person name="Arai W."/>
            <person name="Tsubouchi T."/>
            <person name="Morono Y."/>
            <person name="Uchiyama I."/>
            <person name="Ito T."/>
            <person name="Fujiyama A."/>
            <person name="Inagaki F."/>
            <person name="Takami H."/>
        </authorList>
    </citation>
    <scope>NUCLEOTIDE SEQUENCE</scope>
    <source>
        <strain evidence="5">Expedition CK06-06</strain>
    </source>
</reference>
<dbReference type="InterPro" id="IPR036565">
    <property type="entry name" value="Mur-like_cat_sf"/>
</dbReference>
<dbReference type="PANTHER" id="PTHR43024">
    <property type="entry name" value="UDP-N-ACETYLMURAMOYL-TRIPEPTIDE--D-ALANYL-D-ALANINE LIGASE"/>
    <property type="match status" value="1"/>
</dbReference>
<dbReference type="AlphaFoldDB" id="X0TMN8"/>
<dbReference type="Gene3D" id="3.40.1190.10">
    <property type="entry name" value="Mur-like, catalytic domain"/>
    <property type="match status" value="1"/>
</dbReference>
<dbReference type="InterPro" id="IPR051046">
    <property type="entry name" value="MurCDEF_CellWall_CoF430Synth"/>
</dbReference>
<gene>
    <name evidence="5" type="ORF">S01H1_28053</name>
</gene>
<name>X0TMN8_9ZZZZ</name>
<evidence type="ECO:0000256" key="1">
    <source>
        <dbReference type="ARBA" id="ARBA00022598"/>
    </source>
</evidence>
<dbReference type="EMBL" id="BARS01017124">
    <property type="protein sequence ID" value="GAF94484.1"/>
    <property type="molecule type" value="Genomic_DNA"/>
</dbReference>
<evidence type="ECO:0000259" key="4">
    <source>
        <dbReference type="Pfam" id="PF01225"/>
    </source>
</evidence>
<dbReference type="Gene3D" id="3.40.1390.10">
    <property type="entry name" value="MurE/MurF, N-terminal domain"/>
    <property type="match status" value="1"/>
</dbReference>
<dbReference type="GO" id="GO:0005524">
    <property type="term" value="F:ATP binding"/>
    <property type="evidence" value="ECO:0007669"/>
    <property type="project" value="UniProtKB-KW"/>
</dbReference>
<keyword evidence="3" id="KW-0067">ATP-binding</keyword>
<proteinExistence type="predicted"/>
<keyword evidence="1" id="KW-0436">Ligase</keyword>
<evidence type="ECO:0000313" key="5">
    <source>
        <dbReference type="EMBL" id="GAF94484.1"/>
    </source>
</evidence>
<accession>X0TMN8</accession>
<dbReference type="SUPFAM" id="SSF63418">
    <property type="entry name" value="MurE/MurF N-terminal domain"/>
    <property type="match status" value="1"/>
</dbReference>
<feature type="non-terminal residue" evidence="5">
    <location>
        <position position="145"/>
    </location>
</feature>
<dbReference type="PANTHER" id="PTHR43024:SF1">
    <property type="entry name" value="UDP-N-ACETYLMURAMOYL-TRIPEPTIDE--D-ALANYL-D-ALANINE LIGASE"/>
    <property type="match status" value="1"/>
</dbReference>
<evidence type="ECO:0000256" key="3">
    <source>
        <dbReference type="ARBA" id="ARBA00022840"/>
    </source>
</evidence>
<dbReference type="InterPro" id="IPR035911">
    <property type="entry name" value="MurE/MurF_N"/>
</dbReference>
<dbReference type="GO" id="GO:0016881">
    <property type="term" value="F:acid-amino acid ligase activity"/>
    <property type="evidence" value="ECO:0007669"/>
    <property type="project" value="InterPro"/>
</dbReference>